<dbReference type="GO" id="GO:0004175">
    <property type="term" value="F:endopeptidase activity"/>
    <property type="evidence" value="ECO:0007669"/>
    <property type="project" value="UniProtKB-ARBA"/>
</dbReference>
<evidence type="ECO:0000259" key="2">
    <source>
        <dbReference type="Pfam" id="PF02517"/>
    </source>
</evidence>
<dbReference type="InterPro" id="IPR003675">
    <property type="entry name" value="Rce1/LyrA-like_dom"/>
</dbReference>
<feature type="transmembrane region" description="Helical" evidence="1">
    <location>
        <begin position="6"/>
        <end position="39"/>
    </location>
</feature>
<evidence type="ECO:0000313" key="4">
    <source>
        <dbReference type="Proteomes" id="UP000307968"/>
    </source>
</evidence>
<dbReference type="AlphaFoldDB" id="A0A4U9HB63"/>
<dbReference type="Pfam" id="PF02517">
    <property type="entry name" value="Rce1-like"/>
    <property type="match status" value="1"/>
</dbReference>
<dbReference type="Proteomes" id="UP000307968">
    <property type="component" value="Chromosome"/>
</dbReference>
<sequence length="73" mass="8147">MAGAYPALVIAALLFGAAHFPAGMLMMVFATLTGLLYGLAWMWSGRLWVPIALHFGLNMTHLLFFTYPFYQHP</sequence>
<dbReference type="GO" id="GO:0080120">
    <property type="term" value="P:CAAX-box protein maturation"/>
    <property type="evidence" value="ECO:0007669"/>
    <property type="project" value="UniProtKB-ARBA"/>
</dbReference>
<protein>
    <submittedName>
        <fullName evidence="3">CAAX amino terminal protease self- immunity</fullName>
    </submittedName>
</protein>
<keyword evidence="3" id="KW-0645">Protease</keyword>
<evidence type="ECO:0000256" key="1">
    <source>
        <dbReference type="SAM" id="Phobius"/>
    </source>
</evidence>
<keyword evidence="1" id="KW-0812">Transmembrane</keyword>
<organism evidence="3 4">
    <name type="scientific">Serratia rubidaea</name>
    <name type="common">Serratia marinorubra</name>
    <dbReference type="NCBI Taxonomy" id="61652"/>
    <lineage>
        <taxon>Bacteria</taxon>
        <taxon>Pseudomonadati</taxon>
        <taxon>Pseudomonadota</taxon>
        <taxon>Gammaproteobacteria</taxon>
        <taxon>Enterobacterales</taxon>
        <taxon>Yersiniaceae</taxon>
        <taxon>Serratia</taxon>
    </lineage>
</organism>
<reference evidence="3 4" key="1">
    <citation type="submission" date="2019-05" db="EMBL/GenBank/DDBJ databases">
        <authorList>
            <consortium name="Pathogen Informatics"/>
        </authorList>
    </citation>
    <scope>NUCLEOTIDE SEQUENCE [LARGE SCALE GENOMIC DNA]</scope>
    <source>
        <strain evidence="3 4">NCTC12971</strain>
    </source>
</reference>
<proteinExistence type="predicted"/>
<accession>A0A4U9HB63</accession>
<dbReference type="GO" id="GO:0006508">
    <property type="term" value="P:proteolysis"/>
    <property type="evidence" value="ECO:0007669"/>
    <property type="project" value="UniProtKB-KW"/>
</dbReference>
<feature type="domain" description="CAAX prenyl protease 2/Lysostaphin resistance protein A-like" evidence="2">
    <location>
        <begin position="6"/>
        <end position="59"/>
    </location>
</feature>
<feature type="transmembrane region" description="Helical" evidence="1">
    <location>
        <begin position="51"/>
        <end position="70"/>
    </location>
</feature>
<evidence type="ECO:0000313" key="3">
    <source>
        <dbReference type="EMBL" id="VTP60978.1"/>
    </source>
</evidence>
<name>A0A4U9HB63_SERRU</name>
<keyword evidence="3" id="KW-0378">Hydrolase</keyword>
<gene>
    <name evidence="3" type="ORF">NCTC12971_01485</name>
</gene>
<keyword evidence="1" id="KW-0472">Membrane</keyword>
<dbReference type="EMBL" id="LR590463">
    <property type="protein sequence ID" value="VTP60978.1"/>
    <property type="molecule type" value="Genomic_DNA"/>
</dbReference>
<keyword evidence="1" id="KW-1133">Transmembrane helix</keyword>